<evidence type="ECO:0000313" key="2">
    <source>
        <dbReference type="EMBL" id="AIS17326.1"/>
    </source>
</evidence>
<dbReference type="STRING" id="216142.LT40_07885"/>
<protein>
    <recommendedName>
        <fullName evidence="4">Type III secretion protein</fullName>
    </recommendedName>
</protein>
<proteinExistence type="predicted"/>
<keyword evidence="3" id="KW-1185">Reference proteome</keyword>
<dbReference type="KEGG" id="prh:LT40_07885"/>
<evidence type="ECO:0000256" key="1">
    <source>
        <dbReference type="SAM" id="Coils"/>
    </source>
</evidence>
<keyword evidence="1" id="KW-0175">Coiled coil</keyword>
<evidence type="ECO:0000313" key="3">
    <source>
        <dbReference type="Proteomes" id="UP000029499"/>
    </source>
</evidence>
<name>A0A089ZQB2_9PSED</name>
<dbReference type="RefSeq" id="WP_043188501.1">
    <property type="nucleotide sequence ID" value="NZ_CP009533.1"/>
</dbReference>
<dbReference type="AlphaFoldDB" id="A0A089ZQB2"/>
<accession>A0A089ZQB2</accession>
<dbReference type="HOGENOM" id="CLU_1659265_0_0_6"/>
<gene>
    <name evidence="2" type="ORF">LT40_07885</name>
</gene>
<dbReference type="Proteomes" id="UP000029499">
    <property type="component" value="Chromosome"/>
</dbReference>
<feature type="coiled-coil region" evidence="1">
    <location>
        <begin position="25"/>
        <end position="52"/>
    </location>
</feature>
<dbReference type="EMBL" id="CP009533">
    <property type="protein sequence ID" value="AIS17326.1"/>
    <property type="molecule type" value="Genomic_DNA"/>
</dbReference>
<organism evidence="2 3">
    <name type="scientific">Pseudomonas rhizosphaerae</name>
    <dbReference type="NCBI Taxonomy" id="216142"/>
    <lineage>
        <taxon>Bacteria</taxon>
        <taxon>Pseudomonadati</taxon>
        <taxon>Pseudomonadota</taxon>
        <taxon>Gammaproteobacteria</taxon>
        <taxon>Pseudomonadales</taxon>
        <taxon>Pseudomonadaceae</taxon>
        <taxon>Pseudomonas</taxon>
    </lineage>
</organism>
<reference evidence="2 3" key="1">
    <citation type="journal article" date="2015" name="J. Biotechnol.">
        <title>Complete genome sequence of Pseudomonas rhizosphaerae IH5T (=DSM 16299T), a phosphate-solubilizing rhizobacterium for bacterial biofertilizer.</title>
        <authorList>
            <person name="Kwak Y."/>
            <person name="Jung B.K."/>
            <person name="Shin J.H."/>
        </authorList>
    </citation>
    <scope>NUCLEOTIDE SEQUENCE [LARGE SCALE GENOMIC DNA]</scope>
    <source>
        <strain evidence="2">DSM 16299</strain>
    </source>
</reference>
<sequence>MTAAERLQALVRLRELRERKARMALAHQVRSRDELEQRLDALTQAHRRHSEDLAHRDARNGAALLGEIVDHWQVQHYQEQAGERVRLDEQFTRQLQALANERTQVLARLDTLRRHHQQHQARSEAMAQVLGRALRQVQLRAQWHAEWEAEDRPSGSRHG</sequence>
<evidence type="ECO:0008006" key="4">
    <source>
        <dbReference type="Google" id="ProtNLM"/>
    </source>
</evidence>